<accession>A0A835T6I3</accession>
<sequence>MSIDGDKAELARLKLQVARLERNARRLRDAKDDMRSKLVNALVLIGDKEAAVEAAEARLSQQAQEFQAQLGAVRAQRHRLEKEVWEARRDVQDRYRALAHQAQAHEEEVRDGSAS</sequence>
<comment type="caution">
    <text evidence="2">The sequence shown here is derived from an EMBL/GenBank/DDBJ whole genome shotgun (WGS) entry which is preliminary data.</text>
</comment>
<gene>
    <name evidence="2" type="ORF">HXX76_004980</name>
</gene>
<keyword evidence="1" id="KW-0175">Coiled coil</keyword>
<name>A0A835T6I3_CHLIN</name>
<proteinExistence type="predicted"/>
<evidence type="ECO:0000313" key="2">
    <source>
        <dbReference type="EMBL" id="KAG2439628.1"/>
    </source>
</evidence>
<dbReference type="EMBL" id="JAEHOC010000008">
    <property type="protein sequence ID" value="KAG2439628.1"/>
    <property type="molecule type" value="Genomic_DNA"/>
</dbReference>
<evidence type="ECO:0000256" key="1">
    <source>
        <dbReference type="SAM" id="Coils"/>
    </source>
</evidence>
<reference evidence="2" key="1">
    <citation type="journal article" date="2020" name="bioRxiv">
        <title>Comparative genomics of Chlamydomonas.</title>
        <authorList>
            <person name="Craig R.J."/>
            <person name="Hasan A.R."/>
            <person name="Ness R.W."/>
            <person name="Keightley P.D."/>
        </authorList>
    </citation>
    <scope>NUCLEOTIDE SEQUENCE</scope>
    <source>
        <strain evidence="2">SAG 7.73</strain>
    </source>
</reference>
<dbReference type="AlphaFoldDB" id="A0A835T6I3"/>
<protein>
    <submittedName>
        <fullName evidence="2">Uncharacterized protein</fullName>
    </submittedName>
</protein>
<dbReference type="Proteomes" id="UP000650467">
    <property type="component" value="Unassembled WGS sequence"/>
</dbReference>
<keyword evidence="3" id="KW-1185">Reference proteome</keyword>
<organism evidence="2 3">
    <name type="scientific">Chlamydomonas incerta</name>
    <dbReference type="NCBI Taxonomy" id="51695"/>
    <lineage>
        <taxon>Eukaryota</taxon>
        <taxon>Viridiplantae</taxon>
        <taxon>Chlorophyta</taxon>
        <taxon>core chlorophytes</taxon>
        <taxon>Chlorophyceae</taxon>
        <taxon>CS clade</taxon>
        <taxon>Chlamydomonadales</taxon>
        <taxon>Chlamydomonadaceae</taxon>
        <taxon>Chlamydomonas</taxon>
    </lineage>
</organism>
<feature type="coiled-coil region" evidence="1">
    <location>
        <begin position="3"/>
        <end position="108"/>
    </location>
</feature>
<evidence type="ECO:0000313" key="3">
    <source>
        <dbReference type="Proteomes" id="UP000650467"/>
    </source>
</evidence>